<dbReference type="AlphaFoldDB" id="C4GDN6"/>
<evidence type="ECO:0000259" key="4">
    <source>
        <dbReference type="PROSITE" id="PS51770"/>
    </source>
</evidence>
<comment type="caution">
    <text evidence="5">The sequence shown here is derived from an EMBL/GenBank/DDBJ whole genome shotgun (WGS) entry which is preliminary data.</text>
</comment>
<dbReference type="InterPro" id="IPR040170">
    <property type="entry name" value="Cytosol_ACT"/>
</dbReference>
<evidence type="ECO:0000256" key="3">
    <source>
        <dbReference type="PROSITE-ProRule" id="PRU01106"/>
    </source>
</evidence>
<dbReference type="Pfam" id="PF03061">
    <property type="entry name" value="4HBT"/>
    <property type="match status" value="1"/>
</dbReference>
<feature type="domain" description="HotDog ACOT-type" evidence="4">
    <location>
        <begin position="11"/>
        <end position="122"/>
    </location>
</feature>
<organism evidence="5 6">
    <name type="scientific">Shuttleworthella satelles DSM 14600</name>
    <dbReference type="NCBI Taxonomy" id="626523"/>
    <lineage>
        <taxon>Bacteria</taxon>
        <taxon>Bacillati</taxon>
        <taxon>Bacillota</taxon>
        <taxon>Clostridia</taxon>
        <taxon>Lachnospirales</taxon>
        <taxon>Lachnospiraceae</taxon>
        <taxon>Shuttleworthella</taxon>
    </lineage>
</organism>
<gene>
    <name evidence="5" type="ORF">GCWU000342_02210</name>
</gene>
<dbReference type="EMBL" id="ACIP02000007">
    <property type="protein sequence ID" value="EEP27515.1"/>
    <property type="molecule type" value="Genomic_DNA"/>
</dbReference>
<dbReference type="CDD" id="cd03442">
    <property type="entry name" value="BFIT_BACH"/>
    <property type="match status" value="1"/>
</dbReference>
<dbReference type="GO" id="GO:0009062">
    <property type="term" value="P:fatty acid catabolic process"/>
    <property type="evidence" value="ECO:0007669"/>
    <property type="project" value="TreeGrafter"/>
</dbReference>
<dbReference type="HOGENOM" id="CLU_050164_3_1_9"/>
<evidence type="ECO:0000313" key="6">
    <source>
        <dbReference type="Proteomes" id="UP000003494"/>
    </source>
</evidence>
<dbReference type="Gene3D" id="3.10.129.10">
    <property type="entry name" value="Hotdog Thioesterase"/>
    <property type="match status" value="1"/>
</dbReference>
<accession>C4GDN6</accession>
<dbReference type="InterPro" id="IPR029069">
    <property type="entry name" value="HotDog_dom_sf"/>
</dbReference>
<dbReference type="PANTHER" id="PTHR11049">
    <property type="entry name" value="ACYL COENZYME A THIOESTER HYDROLASE"/>
    <property type="match status" value="1"/>
</dbReference>
<dbReference type="STRING" id="626523.GCWU000342_02210"/>
<dbReference type="GO" id="GO:0006637">
    <property type="term" value="P:acyl-CoA metabolic process"/>
    <property type="evidence" value="ECO:0007669"/>
    <property type="project" value="TreeGrafter"/>
</dbReference>
<keyword evidence="6" id="KW-1185">Reference proteome</keyword>
<keyword evidence="2 3" id="KW-0378">Hydrolase</keyword>
<evidence type="ECO:0000256" key="1">
    <source>
        <dbReference type="ARBA" id="ARBA00010458"/>
    </source>
</evidence>
<name>C4GDN6_9FIRM</name>
<dbReference type="PROSITE" id="PS51770">
    <property type="entry name" value="HOTDOG_ACOT"/>
    <property type="match status" value="1"/>
</dbReference>
<proteinExistence type="inferred from homology"/>
<evidence type="ECO:0000256" key="2">
    <source>
        <dbReference type="ARBA" id="ARBA00022801"/>
    </source>
</evidence>
<dbReference type="eggNOG" id="COG1607">
    <property type="taxonomic scope" value="Bacteria"/>
</dbReference>
<dbReference type="RefSeq" id="WP_006907186.1">
    <property type="nucleotide sequence ID" value="NZ_GG665867.1"/>
</dbReference>
<dbReference type="SUPFAM" id="SSF54637">
    <property type="entry name" value="Thioesterase/thiol ester dehydrase-isomerase"/>
    <property type="match status" value="1"/>
</dbReference>
<reference evidence="5" key="1">
    <citation type="submission" date="2009-04" db="EMBL/GenBank/DDBJ databases">
        <authorList>
            <person name="Weinstock G."/>
            <person name="Sodergren E."/>
            <person name="Clifton S."/>
            <person name="Fulton L."/>
            <person name="Fulton B."/>
            <person name="Courtney L."/>
            <person name="Fronick C."/>
            <person name="Harrison M."/>
            <person name="Strong C."/>
            <person name="Farmer C."/>
            <person name="Delahaunty K."/>
            <person name="Markovic C."/>
            <person name="Hall O."/>
            <person name="Minx P."/>
            <person name="Tomlinson C."/>
            <person name="Mitreva M."/>
            <person name="Nelson J."/>
            <person name="Hou S."/>
            <person name="Wollam A."/>
            <person name="Pepin K.H."/>
            <person name="Johnson M."/>
            <person name="Bhonagiri V."/>
            <person name="Nash W.E."/>
            <person name="Warren W."/>
            <person name="Chinwalla A."/>
            <person name="Mardis E.R."/>
            <person name="Wilson R.K."/>
        </authorList>
    </citation>
    <scope>NUCLEOTIDE SEQUENCE [LARGE SCALE GENOMIC DNA]</scope>
    <source>
        <strain evidence="5">DSM 14600</strain>
    </source>
</reference>
<comment type="similarity">
    <text evidence="1">Belongs to the acyl coenzyme A hydrolase family.</text>
</comment>
<dbReference type="Proteomes" id="UP000003494">
    <property type="component" value="Unassembled WGS sequence"/>
</dbReference>
<evidence type="ECO:0000313" key="5">
    <source>
        <dbReference type="EMBL" id="EEP27515.1"/>
    </source>
</evidence>
<dbReference type="PANTHER" id="PTHR11049:SF24">
    <property type="entry name" value="CYTOSOLIC ACYL COENZYME A THIOESTER HYDROLASE"/>
    <property type="match status" value="1"/>
</dbReference>
<dbReference type="GO" id="GO:0052816">
    <property type="term" value="F:long-chain fatty acyl-CoA hydrolase activity"/>
    <property type="evidence" value="ECO:0007669"/>
    <property type="project" value="TreeGrafter"/>
</dbReference>
<dbReference type="InterPro" id="IPR033120">
    <property type="entry name" value="HOTDOG_ACOT"/>
</dbReference>
<sequence length="161" mass="18385">MQETRPLRSVAYSQVENMHVLRHENINGTGRLYGGQLLSWIDETSATVAQRHSGRIITTASIDHLEFKRGAYLNDLVVLVARLTYVGNASMEVEVDSYVEDHQGFRHMINRAFLTYVSIDENGKPVPIPYGLEIKTEAERARYQAALARKEHRILRRSQGF</sequence>
<protein>
    <submittedName>
        <fullName evidence="5">Thioesterase family protein</fullName>
    </submittedName>
</protein>
<dbReference type="InterPro" id="IPR006683">
    <property type="entry name" value="Thioestr_dom"/>
</dbReference>
<dbReference type="GO" id="GO:0005829">
    <property type="term" value="C:cytosol"/>
    <property type="evidence" value="ECO:0007669"/>
    <property type="project" value="TreeGrafter"/>
</dbReference>